<proteinExistence type="predicted"/>
<evidence type="ECO:0000313" key="1">
    <source>
        <dbReference type="EMBL" id="CCD56332.1"/>
    </source>
</evidence>
<protein>
    <submittedName>
        <fullName evidence="1">Uncharacterized protein</fullName>
    </submittedName>
</protein>
<gene>
    <name evidence="1" type="ORF">BofuT4_P149420.1</name>
</gene>
<dbReference type="InParanoid" id="G2YX94"/>
<dbReference type="HOGENOM" id="CLU_1570396_0_0_1"/>
<sequence>MESWPNACMQFSTPDSVTCPTGPRILSSLYLRGGRREVRKSGNQEIRNERCNSSEAMLARNRRVGKEYHSRNFYGANSTCPLLSYPSNLVASVRDRQPCSPNVDRQPFWVIIHKSGFNSDNNHDFLEAFYEVAAFFEGCEAEIRLFSTWYSTPDVLETSSVRTSPQLFSG</sequence>
<accession>G2YX94</accession>
<organism evidence="1 2">
    <name type="scientific">Botryotinia fuckeliana (strain T4)</name>
    <name type="common">Noble rot fungus</name>
    <name type="synonym">Botrytis cinerea</name>
    <dbReference type="NCBI Taxonomy" id="999810"/>
    <lineage>
        <taxon>Eukaryota</taxon>
        <taxon>Fungi</taxon>
        <taxon>Dikarya</taxon>
        <taxon>Ascomycota</taxon>
        <taxon>Pezizomycotina</taxon>
        <taxon>Leotiomycetes</taxon>
        <taxon>Helotiales</taxon>
        <taxon>Sclerotiniaceae</taxon>
        <taxon>Botrytis</taxon>
    </lineage>
</organism>
<dbReference type="EMBL" id="FQ790359">
    <property type="protein sequence ID" value="CCD56332.1"/>
    <property type="molecule type" value="Genomic_DNA"/>
</dbReference>
<dbReference type="Proteomes" id="UP000008177">
    <property type="component" value="Unplaced contigs"/>
</dbReference>
<evidence type="ECO:0000313" key="2">
    <source>
        <dbReference type="Proteomes" id="UP000008177"/>
    </source>
</evidence>
<name>G2YX94_BOTF4</name>
<dbReference type="AlphaFoldDB" id="G2YX94"/>
<reference evidence="2" key="1">
    <citation type="journal article" date="2011" name="PLoS Genet.">
        <title>Genomic analysis of the necrotrophic fungal pathogens Sclerotinia sclerotiorum and Botrytis cinerea.</title>
        <authorList>
            <person name="Amselem J."/>
            <person name="Cuomo C.A."/>
            <person name="van Kan J.A."/>
            <person name="Viaud M."/>
            <person name="Benito E.P."/>
            <person name="Couloux A."/>
            <person name="Coutinho P.M."/>
            <person name="de Vries R.P."/>
            <person name="Dyer P.S."/>
            <person name="Fillinger S."/>
            <person name="Fournier E."/>
            <person name="Gout L."/>
            <person name="Hahn M."/>
            <person name="Kohn L."/>
            <person name="Lapalu N."/>
            <person name="Plummer K.M."/>
            <person name="Pradier J.M."/>
            <person name="Quevillon E."/>
            <person name="Sharon A."/>
            <person name="Simon A."/>
            <person name="ten Have A."/>
            <person name="Tudzynski B."/>
            <person name="Tudzynski P."/>
            <person name="Wincker P."/>
            <person name="Andrew M."/>
            <person name="Anthouard V."/>
            <person name="Beever R.E."/>
            <person name="Beffa R."/>
            <person name="Benoit I."/>
            <person name="Bouzid O."/>
            <person name="Brault B."/>
            <person name="Chen Z."/>
            <person name="Choquer M."/>
            <person name="Collemare J."/>
            <person name="Cotton P."/>
            <person name="Danchin E.G."/>
            <person name="Da Silva C."/>
            <person name="Gautier A."/>
            <person name="Giraud C."/>
            <person name="Giraud T."/>
            <person name="Gonzalez C."/>
            <person name="Grossetete S."/>
            <person name="Guldener U."/>
            <person name="Henrissat B."/>
            <person name="Howlett B.J."/>
            <person name="Kodira C."/>
            <person name="Kretschmer M."/>
            <person name="Lappartient A."/>
            <person name="Leroch M."/>
            <person name="Levis C."/>
            <person name="Mauceli E."/>
            <person name="Neuveglise C."/>
            <person name="Oeser B."/>
            <person name="Pearson M."/>
            <person name="Poulain J."/>
            <person name="Poussereau N."/>
            <person name="Quesneville H."/>
            <person name="Rascle C."/>
            <person name="Schumacher J."/>
            <person name="Segurens B."/>
            <person name="Sexton A."/>
            <person name="Silva E."/>
            <person name="Sirven C."/>
            <person name="Soanes D.M."/>
            <person name="Talbot N.J."/>
            <person name="Templeton M."/>
            <person name="Yandava C."/>
            <person name="Yarden O."/>
            <person name="Zeng Q."/>
            <person name="Rollins J.A."/>
            <person name="Lebrun M.H."/>
            <person name="Dickman M."/>
        </authorList>
    </citation>
    <scope>NUCLEOTIDE SEQUENCE [LARGE SCALE GENOMIC DNA]</scope>
    <source>
        <strain evidence="2">T4</strain>
    </source>
</reference>